<dbReference type="Gene3D" id="1.25.40.20">
    <property type="entry name" value="Ankyrin repeat-containing domain"/>
    <property type="match status" value="1"/>
</dbReference>
<dbReference type="Gene3D" id="3.10.20.90">
    <property type="entry name" value="Phosphatidylinositol 3-kinase Catalytic Subunit, Chain A, domain 1"/>
    <property type="match status" value="1"/>
</dbReference>
<dbReference type="InterPro" id="IPR002110">
    <property type="entry name" value="Ankyrin_rpt"/>
</dbReference>
<feature type="domain" description="Ubiquitin-like" evidence="2">
    <location>
        <begin position="1"/>
        <end position="88"/>
    </location>
</feature>
<feature type="compositionally biased region" description="Polar residues" evidence="1">
    <location>
        <begin position="409"/>
        <end position="424"/>
    </location>
</feature>
<feature type="compositionally biased region" description="Basic and acidic residues" evidence="1">
    <location>
        <begin position="432"/>
        <end position="454"/>
    </location>
</feature>
<dbReference type="Proteomes" id="UP000078046">
    <property type="component" value="Unassembled WGS sequence"/>
</dbReference>
<dbReference type="SUPFAM" id="SSF48403">
    <property type="entry name" value="Ankyrin repeat"/>
    <property type="match status" value="1"/>
</dbReference>
<keyword evidence="4" id="KW-1185">Reference proteome</keyword>
<dbReference type="AlphaFoldDB" id="A0A177B9W7"/>
<dbReference type="EMBL" id="LWCA01000095">
    <property type="protein sequence ID" value="OAF70960.1"/>
    <property type="molecule type" value="Genomic_DNA"/>
</dbReference>
<dbReference type="OrthoDB" id="8856820at2759"/>
<gene>
    <name evidence="3" type="ORF">A3Q56_01327</name>
</gene>
<dbReference type="Pfam" id="PF12796">
    <property type="entry name" value="Ank_2"/>
    <property type="match status" value="1"/>
</dbReference>
<name>A0A177B9W7_9BILA</name>
<proteinExistence type="predicted"/>
<organism evidence="3 4">
    <name type="scientific">Intoshia linei</name>
    <dbReference type="NCBI Taxonomy" id="1819745"/>
    <lineage>
        <taxon>Eukaryota</taxon>
        <taxon>Metazoa</taxon>
        <taxon>Spiralia</taxon>
        <taxon>Lophotrochozoa</taxon>
        <taxon>Mesozoa</taxon>
        <taxon>Orthonectida</taxon>
        <taxon>Rhopaluridae</taxon>
        <taxon>Intoshia</taxon>
    </lineage>
</organism>
<dbReference type="InterPro" id="IPR042788">
    <property type="entry name" value="ANKUB1"/>
</dbReference>
<evidence type="ECO:0000259" key="2">
    <source>
        <dbReference type="PROSITE" id="PS50053"/>
    </source>
</evidence>
<evidence type="ECO:0000313" key="4">
    <source>
        <dbReference type="Proteomes" id="UP000078046"/>
    </source>
</evidence>
<sequence length="567" mass="65470">MHLFVTFKNKRITLNLKNEDCVADVKKIVRNAFAISPDENPLSVSHKFKSTILALKYMGATLEDDWIIPDLTMKSGTTLRTVLKKETKNLLYVHCVFNDSTVILHEQGNINDIPISKLKSIIIRKVGLPIGAFRICNNKGMEIFDTHTCDKYDIKIGETIVLHTWNGWNEFLNACVTGITSIVLANVSHDEHVARYQMRVALYMAAHYGHVDLALTLLKQVVRPDEMSGYHPLKLWSKPFETQHHIDYYRTPMHVAAEQGQLGVLRCFVNHNVIFVFARDGNNLTPLNIALRSQQRNTASFLLTKQWSKINYTKNTVIPLSIFTKMKRWCEEAREKVLTVYGHWKSSLKMNKRNLNISSIVGLNVLIDGYGESSMRSLNYVEKEKLKHQITHQNIEVKNYFRQNNQKKTEELSNNDSFNSFQTHSHIRSKLKSREDKTESQNKTEKNTIKSNSDKKLTEIKEENIDKESIRPSFSSKFGNTVLPKLNFKSTKSLKRFPSLKKSVRLEVKKFQKHTSMDCYDFAQKCVNVTNKFKEKPWIQQIKQAEDMIAIGIKNAIKRDVLFAKNV</sequence>
<reference evidence="3 4" key="1">
    <citation type="submission" date="2016-04" db="EMBL/GenBank/DDBJ databases">
        <title>The genome of Intoshia linei affirms orthonectids as highly simplified spiralians.</title>
        <authorList>
            <person name="Mikhailov K.V."/>
            <person name="Slusarev G.S."/>
            <person name="Nikitin M.A."/>
            <person name="Logacheva M.D."/>
            <person name="Penin A."/>
            <person name="Aleoshin V."/>
            <person name="Panchin Y.V."/>
        </authorList>
    </citation>
    <scope>NUCLEOTIDE SEQUENCE [LARGE SCALE GENOMIC DNA]</scope>
    <source>
        <strain evidence="3">Intl2013</strain>
        <tissue evidence="3">Whole animal</tissue>
    </source>
</reference>
<evidence type="ECO:0000313" key="3">
    <source>
        <dbReference type="EMBL" id="OAF70960.1"/>
    </source>
</evidence>
<accession>A0A177B9W7</accession>
<dbReference type="PROSITE" id="PS50053">
    <property type="entry name" value="UBIQUITIN_2"/>
    <property type="match status" value="1"/>
</dbReference>
<dbReference type="SMART" id="SM00248">
    <property type="entry name" value="ANK"/>
    <property type="match status" value="3"/>
</dbReference>
<dbReference type="SUPFAM" id="SSF54236">
    <property type="entry name" value="Ubiquitin-like"/>
    <property type="match status" value="1"/>
</dbReference>
<dbReference type="InterPro" id="IPR029071">
    <property type="entry name" value="Ubiquitin-like_domsf"/>
</dbReference>
<evidence type="ECO:0000256" key="1">
    <source>
        <dbReference type="SAM" id="MobiDB-lite"/>
    </source>
</evidence>
<feature type="region of interest" description="Disordered" evidence="1">
    <location>
        <begin position="409"/>
        <end position="454"/>
    </location>
</feature>
<protein>
    <submittedName>
        <fullName evidence="3">Ankyrin repeat and ubiquitin domain-containing 1</fullName>
    </submittedName>
</protein>
<dbReference type="PANTHER" id="PTHR46885">
    <property type="entry name" value="PROTEIN ANKUB1"/>
    <property type="match status" value="1"/>
</dbReference>
<dbReference type="InterPro" id="IPR036770">
    <property type="entry name" value="Ankyrin_rpt-contain_sf"/>
</dbReference>
<dbReference type="InterPro" id="IPR000626">
    <property type="entry name" value="Ubiquitin-like_dom"/>
</dbReference>
<dbReference type="PANTHER" id="PTHR46885:SF1">
    <property type="entry name" value="PROTEIN ANKUB1"/>
    <property type="match status" value="1"/>
</dbReference>
<comment type="caution">
    <text evidence="3">The sequence shown here is derived from an EMBL/GenBank/DDBJ whole genome shotgun (WGS) entry which is preliminary data.</text>
</comment>